<evidence type="ECO:0000256" key="1">
    <source>
        <dbReference type="SAM" id="MobiDB-lite"/>
    </source>
</evidence>
<sequence length="189" mass="21436">MKADARDTIYRTEEWRHSEGKLPPGKAMPICMVAHQRLSVHIQSRHPHACQGRWKWKATVDFPDGFFIRYNGPAAEYKIYGRKEWPTPEETAAILEHAERTKAGTPLVEGETFELFKKAVGDDSGAGAVAWSKETLPDSDNADDTGTTDTPVEYEYENDVSEFDDLVADDPEEQAEARRLKRRGFVQHN</sequence>
<proteinExistence type="predicted"/>
<evidence type="ECO:0000313" key="2">
    <source>
        <dbReference type="EMBL" id="KAK3234262.1"/>
    </source>
</evidence>
<organism evidence="2 3">
    <name type="scientific">Cymbomonas tetramitiformis</name>
    <dbReference type="NCBI Taxonomy" id="36881"/>
    <lineage>
        <taxon>Eukaryota</taxon>
        <taxon>Viridiplantae</taxon>
        <taxon>Chlorophyta</taxon>
        <taxon>Pyramimonadophyceae</taxon>
        <taxon>Pyramimonadales</taxon>
        <taxon>Pyramimonadaceae</taxon>
        <taxon>Cymbomonas</taxon>
    </lineage>
</organism>
<protein>
    <submittedName>
        <fullName evidence="2">Uncharacterized protein</fullName>
    </submittedName>
</protein>
<name>A0AAE0ENJ5_9CHLO</name>
<gene>
    <name evidence="2" type="ORF">CYMTET_55481</name>
</gene>
<keyword evidence="3" id="KW-1185">Reference proteome</keyword>
<dbReference type="EMBL" id="LGRX02035526">
    <property type="protein sequence ID" value="KAK3234262.1"/>
    <property type="molecule type" value="Genomic_DNA"/>
</dbReference>
<reference evidence="2 3" key="1">
    <citation type="journal article" date="2015" name="Genome Biol. Evol.">
        <title>Comparative Genomics of a Bacterivorous Green Alga Reveals Evolutionary Causalities and Consequences of Phago-Mixotrophic Mode of Nutrition.</title>
        <authorList>
            <person name="Burns J.A."/>
            <person name="Paasch A."/>
            <person name="Narechania A."/>
            <person name="Kim E."/>
        </authorList>
    </citation>
    <scope>NUCLEOTIDE SEQUENCE [LARGE SCALE GENOMIC DNA]</scope>
    <source>
        <strain evidence="2 3">PLY_AMNH</strain>
    </source>
</reference>
<comment type="caution">
    <text evidence="2">The sequence shown here is derived from an EMBL/GenBank/DDBJ whole genome shotgun (WGS) entry which is preliminary data.</text>
</comment>
<dbReference type="AlphaFoldDB" id="A0AAE0ENJ5"/>
<feature type="region of interest" description="Disordered" evidence="1">
    <location>
        <begin position="132"/>
        <end position="151"/>
    </location>
</feature>
<accession>A0AAE0ENJ5</accession>
<evidence type="ECO:0000313" key="3">
    <source>
        <dbReference type="Proteomes" id="UP001190700"/>
    </source>
</evidence>
<dbReference type="Proteomes" id="UP001190700">
    <property type="component" value="Unassembled WGS sequence"/>
</dbReference>